<evidence type="ECO:0000259" key="17">
    <source>
        <dbReference type="Pfam" id="PF04810"/>
    </source>
</evidence>
<keyword evidence="5 14" id="KW-0479">Metal-binding</keyword>
<dbReference type="FunFam" id="3.40.20.10:FF:000041">
    <property type="entry name" value="Protein transport protein SEC23"/>
    <property type="match status" value="1"/>
</dbReference>
<gene>
    <name evidence="21" type="ORF">CBR_g12056</name>
</gene>
<dbReference type="SUPFAM" id="SSF82919">
    <property type="entry name" value="Zn-finger domain of Sec23/24"/>
    <property type="match status" value="1"/>
</dbReference>
<evidence type="ECO:0000256" key="6">
    <source>
        <dbReference type="ARBA" id="ARBA00022824"/>
    </source>
</evidence>
<dbReference type="GO" id="GO:0005096">
    <property type="term" value="F:GTPase activator activity"/>
    <property type="evidence" value="ECO:0007669"/>
    <property type="project" value="TreeGrafter"/>
</dbReference>
<dbReference type="Gene3D" id="3.40.20.10">
    <property type="entry name" value="Severin"/>
    <property type="match status" value="1"/>
</dbReference>
<dbReference type="Gene3D" id="2.60.40.1670">
    <property type="entry name" value="beta-sandwich domain of Sec23/24"/>
    <property type="match status" value="1"/>
</dbReference>
<dbReference type="AlphaFoldDB" id="A0A388KQY4"/>
<dbReference type="SUPFAM" id="SSF53300">
    <property type="entry name" value="vWA-like"/>
    <property type="match status" value="2"/>
</dbReference>
<evidence type="ECO:0000256" key="15">
    <source>
        <dbReference type="SAM" id="MobiDB-lite"/>
    </source>
</evidence>
<keyword evidence="11 14" id="KW-0472">Membrane</keyword>
<evidence type="ECO:0000256" key="5">
    <source>
        <dbReference type="ARBA" id="ARBA00022723"/>
    </source>
</evidence>
<evidence type="ECO:0000259" key="16">
    <source>
        <dbReference type="Pfam" id="PF00626"/>
    </source>
</evidence>
<dbReference type="SUPFAM" id="SSF81811">
    <property type="entry name" value="Helical domain of Sec23/24"/>
    <property type="match status" value="1"/>
</dbReference>
<evidence type="ECO:0000256" key="7">
    <source>
        <dbReference type="ARBA" id="ARBA00022833"/>
    </source>
</evidence>
<dbReference type="Gramene" id="GBG72481">
    <property type="protein sequence ID" value="GBG72481"/>
    <property type="gene ID" value="CBR_g12056"/>
</dbReference>
<evidence type="ECO:0000259" key="18">
    <source>
        <dbReference type="Pfam" id="PF04811"/>
    </source>
</evidence>
<dbReference type="Pfam" id="PF04811">
    <property type="entry name" value="Sec23_trunk"/>
    <property type="match status" value="1"/>
</dbReference>
<evidence type="ECO:0000259" key="19">
    <source>
        <dbReference type="Pfam" id="PF04815"/>
    </source>
</evidence>
<dbReference type="InterPro" id="IPR029006">
    <property type="entry name" value="ADF-H/Gelsolin-like_dom_sf"/>
</dbReference>
<evidence type="ECO:0000256" key="4">
    <source>
        <dbReference type="ARBA" id="ARBA00022448"/>
    </source>
</evidence>
<feature type="domain" description="Sec23/Sec24 trunk" evidence="18">
    <location>
        <begin position="126"/>
        <end position="425"/>
    </location>
</feature>
<reference evidence="21 22" key="1">
    <citation type="journal article" date="2018" name="Cell">
        <title>The Chara Genome: Secondary Complexity and Implications for Plant Terrestrialization.</title>
        <authorList>
            <person name="Nishiyama T."/>
            <person name="Sakayama H."/>
            <person name="Vries J.D."/>
            <person name="Buschmann H."/>
            <person name="Saint-Marcoux D."/>
            <person name="Ullrich K.K."/>
            <person name="Haas F.B."/>
            <person name="Vanderstraeten L."/>
            <person name="Becker D."/>
            <person name="Lang D."/>
            <person name="Vosolsobe S."/>
            <person name="Rombauts S."/>
            <person name="Wilhelmsson P.K.I."/>
            <person name="Janitza P."/>
            <person name="Kern R."/>
            <person name="Heyl A."/>
            <person name="Rumpler F."/>
            <person name="Villalobos L.I.A.C."/>
            <person name="Clay J.M."/>
            <person name="Skokan R."/>
            <person name="Toyoda A."/>
            <person name="Suzuki Y."/>
            <person name="Kagoshima H."/>
            <person name="Schijlen E."/>
            <person name="Tajeshwar N."/>
            <person name="Catarino B."/>
            <person name="Hetherington A.J."/>
            <person name="Saltykova A."/>
            <person name="Bonnot C."/>
            <person name="Breuninger H."/>
            <person name="Symeonidi A."/>
            <person name="Radhakrishnan G.V."/>
            <person name="Van Nieuwerburgh F."/>
            <person name="Deforce D."/>
            <person name="Chang C."/>
            <person name="Karol K.G."/>
            <person name="Hedrich R."/>
            <person name="Ulvskov P."/>
            <person name="Glockner G."/>
            <person name="Delwiche C.F."/>
            <person name="Petrasek J."/>
            <person name="Van de Peer Y."/>
            <person name="Friml J."/>
            <person name="Beilby M."/>
            <person name="Dolan L."/>
            <person name="Kohara Y."/>
            <person name="Sugano S."/>
            <person name="Fujiyama A."/>
            <person name="Delaux P.-M."/>
            <person name="Quint M."/>
            <person name="TheiBen G."/>
            <person name="Hagemann M."/>
            <person name="Harholt J."/>
            <person name="Dunand C."/>
            <person name="Zachgo S."/>
            <person name="Langdale J."/>
            <person name="Maumus F."/>
            <person name="Straeten D.V.D."/>
            <person name="Gould S.B."/>
            <person name="Rensing S.A."/>
        </authorList>
    </citation>
    <scope>NUCLEOTIDE SEQUENCE [LARGE SCALE GENOMIC DNA]</scope>
    <source>
        <strain evidence="21 22">S276</strain>
    </source>
</reference>
<dbReference type="GO" id="GO:0030127">
    <property type="term" value="C:COPII vesicle coat"/>
    <property type="evidence" value="ECO:0007669"/>
    <property type="project" value="InterPro"/>
</dbReference>
<evidence type="ECO:0000256" key="12">
    <source>
        <dbReference type="ARBA" id="ARBA00023329"/>
    </source>
</evidence>
<feature type="compositionally biased region" description="Gly residues" evidence="15">
    <location>
        <begin position="548"/>
        <end position="568"/>
    </location>
</feature>
<dbReference type="OMA" id="LFHGERE"/>
<keyword evidence="7 14" id="KW-0862">Zinc</keyword>
<sequence length="836" mass="90483">MDFSEAEGLEGLRFSWNTWPTSRIEATRVIVPFGLMCTPLQQVAEQEVPRLQYEPVLCKGCRAVLNPYCRVDFQSRFWVCPFCHQRNAFPPSYASISEDNLPAELFYGSAAVEYMVPPHRSRPSYPPAFLFVVDTCQSDEEDLEACKAALNHTLTLLPDHALVGLISFGTMVQVHDLGFNDCPKAYVLPGDAELPPEKVRQLLGIEGGGGARSASAAAAAASPQPRGYYHGIGVGGGGGGGGGRIGGGEVGVGGGPRGGAIGKFLMPVSDCEFAFTTAVDDLRPNPFPIPRAHRPVRATGAAIAVAVSLLETAVPQSGGRVMVFAAGPCTCGPGKVVDPDLGESIRTHQNLINEDAKYFKRSRRFYQQLAQRLVENGHVLDLFACSLDQVGVAEAKSAIDSTGGLIVMAETFSSPIFKRSLQRLFRRDPDGHLAMRFEGTVEVATTKGVKVVGVIGPCSSANKKSTCVSENELGIGGTCAWQLCCLDERTALAVFFEIVNQHSNAVPYGESHFYIQFTTQYQNAETGERRLRVTTAARRWAAAAESSGTGGGGGGGGETAGGGGFFGGGGGGGSNQQASMIADVAAGFDQEAAAVLMARIAVWKTDHEECFDILRWLDRMLIRLAAKFGDYERDDPSSFRLGANFTLYPQFMFHLRRSQFLQSLNNTPDETAYFRTMINREGVSGSLVMIQPTLLAYSFDGPPVPVLLDVTSISKDKILLFDSWFYLVIHYGSQIVHWKKEGYHNDPAHEMFRKLLAAPLEDAESFIADRNPVPKLIECDQHGSQARFLLAKLNPSVTHNSAQYGGGGGTNSEVIFTEEVSLQYFIDHLQRLAVQS</sequence>
<dbReference type="GO" id="GO:0006886">
    <property type="term" value="P:intracellular protein transport"/>
    <property type="evidence" value="ECO:0007669"/>
    <property type="project" value="InterPro"/>
</dbReference>
<dbReference type="InterPro" id="IPR012990">
    <property type="entry name" value="Beta-sandwich_Sec23_24"/>
</dbReference>
<evidence type="ECO:0000313" key="22">
    <source>
        <dbReference type="Proteomes" id="UP000265515"/>
    </source>
</evidence>
<evidence type="ECO:0000256" key="9">
    <source>
        <dbReference type="ARBA" id="ARBA00022927"/>
    </source>
</evidence>
<protein>
    <recommendedName>
        <fullName evidence="3 14">Protein transport protein SEC23</fullName>
    </recommendedName>
</protein>
<keyword evidence="14" id="KW-0963">Cytoplasm</keyword>
<evidence type="ECO:0000256" key="2">
    <source>
        <dbReference type="ARBA" id="ARBA00009210"/>
    </source>
</evidence>
<dbReference type="PANTHER" id="PTHR11141:SF22">
    <property type="entry name" value="PROTEIN TRANSPORT PROTEIN SEC23 G"/>
    <property type="match status" value="1"/>
</dbReference>
<dbReference type="EMBL" id="BFEA01000166">
    <property type="protein sequence ID" value="GBG72481.1"/>
    <property type="molecule type" value="Genomic_DNA"/>
</dbReference>
<feature type="domain" description="Zinc finger Sec23/Sec24-type" evidence="17">
    <location>
        <begin position="55"/>
        <end position="93"/>
    </location>
</feature>
<evidence type="ECO:0000256" key="14">
    <source>
        <dbReference type="RuleBase" id="RU365030"/>
    </source>
</evidence>
<organism evidence="21 22">
    <name type="scientific">Chara braunii</name>
    <name type="common">Braun's stonewort</name>
    <dbReference type="NCBI Taxonomy" id="69332"/>
    <lineage>
        <taxon>Eukaryota</taxon>
        <taxon>Viridiplantae</taxon>
        <taxon>Streptophyta</taxon>
        <taxon>Charophyceae</taxon>
        <taxon>Charales</taxon>
        <taxon>Characeae</taxon>
        <taxon>Chara</taxon>
    </lineage>
</organism>
<comment type="subcellular location">
    <subcellularLocation>
        <location evidence="14">Cytoplasmic vesicle</location>
        <location evidence="14">COPII-coated vesicle membrane</location>
        <topology evidence="14">Peripheral membrane protein</topology>
        <orientation evidence="14">Cytoplasmic side</orientation>
    </subcellularLocation>
    <subcellularLocation>
        <location evidence="14">Endoplasmic reticulum membrane</location>
        <topology evidence="14">Peripheral membrane protein</topology>
        <orientation evidence="14">Cytoplasmic side</orientation>
    </subcellularLocation>
    <subcellularLocation>
        <location evidence="1">Golgi apparatus membrane</location>
        <topology evidence="1">Peripheral membrane protein</topology>
        <orientation evidence="1">Cytoplasmic side</orientation>
    </subcellularLocation>
</comment>
<dbReference type="InterPro" id="IPR007123">
    <property type="entry name" value="Gelsolin-like_dom"/>
</dbReference>
<feature type="region of interest" description="Disordered" evidence="15">
    <location>
        <begin position="543"/>
        <end position="568"/>
    </location>
</feature>
<dbReference type="PANTHER" id="PTHR11141">
    <property type="entry name" value="PROTEIN TRANSPORT PROTEIN SEC23"/>
    <property type="match status" value="1"/>
</dbReference>
<evidence type="ECO:0000259" key="20">
    <source>
        <dbReference type="Pfam" id="PF08033"/>
    </source>
</evidence>
<evidence type="ECO:0000256" key="1">
    <source>
        <dbReference type="ARBA" id="ARBA00004255"/>
    </source>
</evidence>
<dbReference type="InterPro" id="IPR006900">
    <property type="entry name" value="Sec23/24_helical_dom"/>
</dbReference>
<dbReference type="InterPro" id="IPR036465">
    <property type="entry name" value="vWFA_dom_sf"/>
</dbReference>
<comment type="similarity">
    <text evidence="2 14">Belongs to the SEC23/SEC24 family. SEC23 subfamily.</text>
</comment>
<evidence type="ECO:0000256" key="13">
    <source>
        <dbReference type="ARBA" id="ARBA00025471"/>
    </source>
</evidence>
<dbReference type="Gene3D" id="1.20.120.730">
    <property type="entry name" value="Sec23/Sec24 helical domain"/>
    <property type="match status" value="1"/>
</dbReference>
<keyword evidence="10" id="KW-0333">Golgi apparatus</keyword>
<dbReference type="OrthoDB" id="10256289at2759"/>
<dbReference type="GO" id="GO:0070971">
    <property type="term" value="C:endoplasmic reticulum exit site"/>
    <property type="evidence" value="ECO:0007669"/>
    <property type="project" value="TreeGrafter"/>
</dbReference>
<proteinExistence type="inferred from homology"/>
<dbReference type="GO" id="GO:0005789">
    <property type="term" value="C:endoplasmic reticulum membrane"/>
    <property type="evidence" value="ECO:0007669"/>
    <property type="project" value="UniProtKB-SubCell"/>
</dbReference>
<dbReference type="InterPro" id="IPR036174">
    <property type="entry name" value="Znf_Sec23_Sec24_sf"/>
</dbReference>
<dbReference type="STRING" id="69332.A0A388KQY4"/>
<dbReference type="Gene3D" id="2.30.30.380">
    <property type="entry name" value="Zn-finger domain of Sec23/24"/>
    <property type="match status" value="1"/>
</dbReference>
<keyword evidence="8 14" id="KW-0931">ER-Golgi transport</keyword>
<evidence type="ECO:0000256" key="11">
    <source>
        <dbReference type="ARBA" id="ARBA00023136"/>
    </source>
</evidence>
<feature type="domain" description="Gelsolin-like" evidence="16">
    <location>
        <begin position="703"/>
        <end position="789"/>
    </location>
</feature>
<dbReference type="SUPFAM" id="SSF81995">
    <property type="entry name" value="beta-sandwich domain of Sec23/24"/>
    <property type="match status" value="1"/>
</dbReference>
<comment type="caution">
    <text evidence="21">The sequence shown here is derived from an EMBL/GenBank/DDBJ whole genome shotgun (WGS) entry which is preliminary data.</text>
</comment>
<dbReference type="Pfam" id="PF08033">
    <property type="entry name" value="Sec23_BS"/>
    <property type="match status" value="1"/>
</dbReference>
<dbReference type="FunFam" id="1.20.120.730:FF:000005">
    <property type="entry name" value="Protein transport protein SEC23"/>
    <property type="match status" value="1"/>
</dbReference>
<dbReference type="InterPro" id="IPR006896">
    <property type="entry name" value="Sec23/24_trunk_dom"/>
</dbReference>
<comment type="function">
    <text evidence="13 14">Component of the coat protein complex II (COPII) which promotes the formation of transport vesicles from the endoplasmic reticulum (ER). The coat has two main functions, the physical deformation of the endoplasmic reticulum membrane into vesicles and the selection of cargo molecules.</text>
</comment>
<keyword evidence="4 14" id="KW-0813">Transport</keyword>
<feature type="domain" description="Sec23/Sec24 beta-sandwich" evidence="20">
    <location>
        <begin position="437"/>
        <end position="541"/>
    </location>
</feature>
<name>A0A388KQY4_CHABU</name>
<dbReference type="InterPro" id="IPR036175">
    <property type="entry name" value="Sec23/24_helical_dom_sf"/>
</dbReference>
<keyword evidence="9 14" id="KW-0653">Protein transport</keyword>
<dbReference type="InterPro" id="IPR006895">
    <property type="entry name" value="Znf_Sec23_Sec24"/>
</dbReference>
<dbReference type="GO" id="GO:0000139">
    <property type="term" value="C:Golgi membrane"/>
    <property type="evidence" value="ECO:0007669"/>
    <property type="project" value="UniProtKB-SubCell"/>
</dbReference>
<keyword evidence="22" id="KW-1185">Reference proteome</keyword>
<evidence type="ECO:0000256" key="8">
    <source>
        <dbReference type="ARBA" id="ARBA00022892"/>
    </source>
</evidence>
<dbReference type="FunFam" id="2.30.30.380:FF:000001">
    <property type="entry name" value="Protein transport protein SEC23"/>
    <property type="match status" value="1"/>
</dbReference>
<dbReference type="Proteomes" id="UP000265515">
    <property type="component" value="Unassembled WGS sequence"/>
</dbReference>
<dbReference type="GO" id="GO:0008270">
    <property type="term" value="F:zinc ion binding"/>
    <property type="evidence" value="ECO:0007669"/>
    <property type="project" value="InterPro"/>
</dbReference>
<dbReference type="Gene3D" id="3.40.50.410">
    <property type="entry name" value="von Willebrand factor, type A domain"/>
    <property type="match status" value="1"/>
</dbReference>
<accession>A0A388KQY4</accession>
<evidence type="ECO:0000313" key="21">
    <source>
        <dbReference type="EMBL" id="GBG72481.1"/>
    </source>
</evidence>
<dbReference type="SUPFAM" id="SSF82754">
    <property type="entry name" value="C-terminal, gelsolin-like domain of Sec23/24"/>
    <property type="match status" value="1"/>
</dbReference>
<dbReference type="Pfam" id="PF04815">
    <property type="entry name" value="Sec23_helical"/>
    <property type="match status" value="1"/>
</dbReference>
<feature type="domain" description="Sec23/Sec24 helical" evidence="19">
    <location>
        <begin position="589"/>
        <end position="687"/>
    </location>
</feature>
<dbReference type="InterPro" id="IPR036180">
    <property type="entry name" value="Gelsolin-like_dom_sf"/>
</dbReference>
<dbReference type="Pfam" id="PF00626">
    <property type="entry name" value="Gelsolin"/>
    <property type="match status" value="1"/>
</dbReference>
<evidence type="ECO:0000256" key="3">
    <source>
        <dbReference type="ARBA" id="ARBA00021212"/>
    </source>
</evidence>
<dbReference type="GO" id="GO:0090110">
    <property type="term" value="P:COPII-coated vesicle cargo loading"/>
    <property type="evidence" value="ECO:0007669"/>
    <property type="project" value="TreeGrafter"/>
</dbReference>
<dbReference type="InterPro" id="IPR037364">
    <property type="entry name" value="Sec23"/>
</dbReference>
<dbReference type="Pfam" id="PF04810">
    <property type="entry name" value="zf-Sec23_Sec24"/>
    <property type="match status" value="1"/>
</dbReference>
<evidence type="ECO:0000256" key="10">
    <source>
        <dbReference type="ARBA" id="ARBA00023034"/>
    </source>
</evidence>
<keyword evidence="6 14" id="KW-0256">Endoplasmic reticulum</keyword>
<keyword evidence="12 14" id="KW-0968">Cytoplasmic vesicle</keyword>